<dbReference type="EMBL" id="AEDQ01000018">
    <property type="protein sequence ID" value="EFL44090.1"/>
    <property type="molecule type" value="Genomic_DNA"/>
</dbReference>
<dbReference type="RefSeq" id="WP_006304101.1">
    <property type="nucleotide sequence ID" value="NZ_AEDQ01000018.1"/>
</dbReference>
<feature type="transmembrane region" description="Helical" evidence="7">
    <location>
        <begin position="71"/>
        <end position="92"/>
    </location>
</feature>
<feature type="transmembrane region" description="Helical" evidence="7">
    <location>
        <begin position="104"/>
        <end position="123"/>
    </location>
</feature>
<evidence type="ECO:0000313" key="9">
    <source>
        <dbReference type="EMBL" id="EFL44090.1"/>
    </source>
</evidence>
<keyword evidence="6 7" id="KW-0472">Membrane</keyword>
<accession>A0ABN0AZW1</accession>
<keyword evidence="4 7" id="KW-0812">Transmembrane</keyword>
<dbReference type="InterPro" id="IPR000515">
    <property type="entry name" value="MetI-like"/>
</dbReference>
<dbReference type="Gene3D" id="1.10.3720.10">
    <property type="entry name" value="MetI-like"/>
    <property type="match status" value="1"/>
</dbReference>
<feature type="transmembrane region" description="Helical" evidence="7">
    <location>
        <begin position="12"/>
        <end position="31"/>
    </location>
</feature>
<evidence type="ECO:0000313" key="10">
    <source>
        <dbReference type="Proteomes" id="UP000004431"/>
    </source>
</evidence>
<keyword evidence="2 7" id="KW-0813">Transport</keyword>
<evidence type="ECO:0000256" key="3">
    <source>
        <dbReference type="ARBA" id="ARBA00022475"/>
    </source>
</evidence>
<dbReference type="PROSITE" id="PS50928">
    <property type="entry name" value="ABC_TM1"/>
    <property type="match status" value="1"/>
</dbReference>
<feature type="domain" description="ABC transmembrane type-1" evidence="8">
    <location>
        <begin position="63"/>
        <end position="241"/>
    </location>
</feature>
<feature type="transmembrane region" description="Helical" evidence="7">
    <location>
        <begin position="226"/>
        <end position="246"/>
    </location>
</feature>
<protein>
    <submittedName>
        <fullName evidence="9">ABC transporter, permease protein</fullName>
    </submittedName>
</protein>
<feature type="transmembrane region" description="Helical" evidence="7">
    <location>
        <begin position="129"/>
        <end position="148"/>
    </location>
</feature>
<organism evidence="9 10">
    <name type="scientific">Fannyhessea vaginae PB189-T1-4</name>
    <dbReference type="NCBI Taxonomy" id="866774"/>
    <lineage>
        <taxon>Bacteria</taxon>
        <taxon>Bacillati</taxon>
        <taxon>Actinomycetota</taxon>
        <taxon>Coriobacteriia</taxon>
        <taxon>Coriobacteriales</taxon>
        <taxon>Atopobiaceae</taxon>
        <taxon>Fannyhessea</taxon>
    </lineage>
</organism>
<evidence type="ECO:0000259" key="8">
    <source>
        <dbReference type="PROSITE" id="PS50928"/>
    </source>
</evidence>
<keyword evidence="5 7" id="KW-1133">Transmembrane helix</keyword>
<sequence length="262" mass="28645">MERVLSWCANHKTTLIPAVTCVVLIALWQFSVDCGLIANFLLPTPLQVCHAAVQDCALLCQHAQTTLLEALYGLVFGCILGFVVAVIMDVCAPIRYALSPLITVSQTVPTIAIAPLLVLWLGYGLLPKVVLVILTTFFPITISLTAGFQSVSPDMLNLMKTMGATPFQLFWYVKIPGAIEHAFSGLTISATYAIVAAVIAEWLGGYAGLGVYMIRVRKSFSYDRMFAVIVLISALSLALMGCVRGLQHICMPYKKYERNQHE</sequence>
<evidence type="ECO:0000256" key="5">
    <source>
        <dbReference type="ARBA" id="ARBA00022989"/>
    </source>
</evidence>
<evidence type="ECO:0000256" key="6">
    <source>
        <dbReference type="ARBA" id="ARBA00023136"/>
    </source>
</evidence>
<evidence type="ECO:0000256" key="1">
    <source>
        <dbReference type="ARBA" id="ARBA00004651"/>
    </source>
</evidence>
<gene>
    <name evidence="9" type="ORF">HMPREF9248_0256</name>
</gene>
<keyword evidence="3" id="KW-1003">Cell membrane</keyword>
<dbReference type="PANTHER" id="PTHR30151:SF20">
    <property type="entry name" value="ABC TRANSPORTER PERMEASE PROTEIN HI_0355-RELATED"/>
    <property type="match status" value="1"/>
</dbReference>
<reference evidence="9 10" key="1">
    <citation type="submission" date="2010-08" db="EMBL/GenBank/DDBJ databases">
        <authorList>
            <person name="Durkin A.S."/>
            <person name="Madupu R."/>
            <person name="Torralba M."/>
            <person name="Gillis M."/>
            <person name="Methe B."/>
            <person name="Sutton G."/>
            <person name="Nelson K.E."/>
        </authorList>
    </citation>
    <scope>NUCLEOTIDE SEQUENCE [LARGE SCALE GENOMIC DNA]</scope>
    <source>
        <strain evidence="9 10">PB189-T1-4</strain>
    </source>
</reference>
<dbReference type="Pfam" id="PF00528">
    <property type="entry name" value="BPD_transp_1"/>
    <property type="match status" value="1"/>
</dbReference>
<feature type="transmembrane region" description="Helical" evidence="7">
    <location>
        <begin position="192"/>
        <end position="214"/>
    </location>
</feature>
<comment type="subcellular location">
    <subcellularLocation>
        <location evidence="1 7">Cell membrane</location>
        <topology evidence="1 7">Multi-pass membrane protein</topology>
    </subcellularLocation>
</comment>
<dbReference type="Proteomes" id="UP000004431">
    <property type="component" value="Unassembled WGS sequence"/>
</dbReference>
<name>A0ABN0AZW1_9ACTN</name>
<evidence type="ECO:0000256" key="4">
    <source>
        <dbReference type="ARBA" id="ARBA00022692"/>
    </source>
</evidence>
<dbReference type="CDD" id="cd06261">
    <property type="entry name" value="TM_PBP2"/>
    <property type="match status" value="1"/>
</dbReference>
<dbReference type="SUPFAM" id="SSF161098">
    <property type="entry name" value="MetI-like"/>
    <property type="match status" value="1"/>
</dbReference>
<keyword evidence="10" id="KW-1185">Reference proteome</keyword>
<proteinExistence type="inferred from homology"/>
<dbReference type="PANTHER" id="PTHR30151">
    <property type="entry name" value="ALKANE SULFONATE ABC TRANSPORTER-RELATED, MEMBRANE SUBUNIT"/>
    <property type="match status" value="1"/>
</dbReference>
<evidence type="ECO:0000256" key="7">
    <source>
        <dbReference type="RuleBase" id="RU363032"/>
    </source>
</evidence>
<comment type="similarity">
    <text evidence="7">Belongs to the binding-protein-dependent transport system permease family.</text>
</comment>
<comment type="caution">
    <text evidence="9">The sequence shown here is derived from an EMBL/GenBank/DDBJ whole genome shotgun (WGS) entry which is preliminary data.</text>
</comment>
<evidence type="ECO:0000256" key="2">
    <source>
        <dbReference type="ARBA" id="ARBA00022448"/>
    </source>
</evidence>
<dbReference type="InterPro" id="IPR035906">
    <property type="entry name" value="MetI-like_sf"/>
</dbReference>